<dbReference type="EMBL" id="AP012057">
    <property type="protein sequence ID" value="BAN00425.1"/>
    <property type="molecule type" value="Genomic_DNA"/>
</dbReference>
<dbReference type="RefSeq" id="WP_015439673.1">
    <property type="nucleotide sequence ID" value="NC_020520.1"/>
</dbReference>
<dbReference type="AlphaFoldDB" id="A0A6C7E589"/>
<proteinExistence type="predicted"/>
<keyword evidence="1" id="KW-1133">Transmembrane helix</keyword>
<accession>A0A6C7E589</accession>
<protein>
    <submittedName>
        <fullName evidence="2">Uncharacterized protein</fullName>
    </submittedName>
</protein>
<gene>
    <name evidence="2" type="ORF">YM304_01110</name>
</gene>
<keyword evidence="3" id="KW-1185">Reference proteome</keyword>
<keyword evidence="1" id="KW-0472">Membrane</keyword>
<evidence type="ECO:0000256" key="1">
    <source>
        <dbReference type="SAM" id="Phobius"/>
    </source>
</evidence>
<dbReference type="OrthoDB" id="9989793at2"/>
<feature type="transmembrane region" description="Helical" evidence="1">
    <location>
        <begin position="89"/>
        <end position="109"/>
    </location>
</feature>
<sequence length="207" mass="21378">MTILIITLVVIANILGSAMAYPQAAKLLRTGNPEGVSAIWAGVSVSMNLWWLVYGIANSLWGLVPTSAIATALYAVIVVAFVRSVGRSAFGGLAFGALVFGLVPLPVLLVAGWSAAGVTIGLCYGMQLFPAVVAAFRTTDLSGVAAGTWIMAWIEGAIWGAYGLFVVDGALLIGGVAGVLMASLMLARLTMTGHRPLDLRRASLVSA</sequence>
<evidence type="ECO:0000313" key="2">
    <source>
        <dbReference type="EMBL" id="BAN00425.1"/>
    </source>
</evidence>
<evidence type="ECO:0000313" key="3">
    <source>
        <dbReference type="Proteomes" id="UP000011863"/>
    </source>
</evidence>
<reference evidence="2 3" key="1">
    <citation type="journal article" date="2013" name="Int. J. Syst. Evol. Microbiol.">
        <title>Ilumatobacter nonamiense sp. nov. and Ilumatobacter coccineum sp. nov., isolated from seashore sand.</title>
        <authorList>
            <person name="Matsumoto A."/>
            <person name="Kasai H."/>
            <person name="Matsuo Y."/>
            <person name="Shizuri Y."/>
            <person name="Ichikawa N."/>
            <person name="Fujita N."/>
            <person name="Omura S."/>
            <person name="Takahashi Y."/>
        </authorList>
    </citation>
    <scope>NUCLEOTIDE SEQUENCE [LARGE SCALE GENOMIC DNA]</scope>
    <source>
        <strain evidence="3">NBRC 103263 / KCTC 29153 / YM16-304</strain>
    </source>
</reference>
<dbReference type="Proteomes" id="UP000011863">
    <property type="component" value="Chromosome"/>
</dbReference>
<feature type="transmembrane region" description="Helical" evidence="1">
    <location>
        <begin position="171"/>
        <end position="191"/>
    </location>
</feature>
<feature type="transmembrane region" description="Helical" evidence="1">
    <location>
        <begin position="143"/>
        <end position="165"/>
    </location>
</feature>
<dbReference type="KEGG" id="aym:YM304_01110"/>
<organism evidence="2 3">
    <name type="scientific">Ilumatobacter coccineus (strain NBRC 103263 / KCTC 29153 / YM16-304)</name>
    <dbReference type="NCBI Taxonomy" id="1313172"/>
    <lineage>
        <taxon>Bacteria</taxon>
        <taxon>Bacillati</taxon>
        <taxon>Actinomycetota</taxon>
        <taxon>Acidimicrobiia</taxon>
        <taxon>Acidimicrobiales</taxon>
        <taxon>Ilumatobacteraceae</taxon>
        <taxon>Ilumatobacter</taxon>
    </lineage>
</organism>
<feature type="transmembrane region" description="Helical" evidence="1">
    <location>
        <begin position="60"/>
        <end position="82"/>
    </location>
</feature>
<dbReference type="Gene3D" id="1.20.1280.290">
    <property type="match status" value="2"/>
</dbReference>
<name>A0A6C7E589_ILUCY</name>
<feature type="transmembrane region" description="Helical" evidence="1">
    <location>
        <begin position="115"/>
        <end position="136"/>
    </location>
</feature>
<keyword evidence="1" id="KW-0812">Transmembrane</keyword>